<keyword evidence="3" id="KW-1185">Reference proteome</keyword>
<dbReference type="AlphaFoldDB" id="A0AAV4TXF3"/>
<gene>
    <name evidence="2" type="ORF">CEXT_593331</name>
</gene>
<keyword evidence="1" id="KW-1133">Transmembrane helix</keyword>
<keyword evidence="1" id="KW-0472">Membrane</keyword>
<evidence type="ECO:0000313" key="2">
    <source>
        <dbReference type="EMBL" id="GIY48978.1"/>
    </source>
</evidence>
<organism evidence="2 3">
    <name type="scientific">Caerostris extrusa</name>
    <name type="common">Bark spider</name>
    <name type="synonym">Caerostris bankana</name>
    <dbReference type="NCBI Taxonomy" id="172846"/>
    <lineage>
        <taxon>Eukaryota</taxon>
        <taxon>Metazoa</taxon>
        <taxon>Ecdysozoa</taxon>
        <taxon>Arthropoda</taxon>
        <taxon>Chelicerata</taxon>
        <taxon>Arachnida</taxon>
        <taxon>Araneae</taxon>
        <taxon>Araneomorphae</taxon>
        <taxon>Entelegynae</taxon>
        <taxon>Araneoidea</taxon>
        <taxon>Araneidae</taxon>
        <taxon>Caerostris</taxon>
    </lineage>
</organism>
<protein>
    <submittedName>
        <fullName evidence="2">Uncharacterized protein</fullName>
    </submittedName>
</protein>
<dbReference type="EMBL" id="BPLR01011780">
    <property type="protein sequence ID" value="GIY48978.1"/>
    <property type="molecule type" value="Genomic_DNA"/>
</dbReference>
<proteinExistence type="predicted"/>
<feature type="transmembrane region" description="Helical" evidence="1">
    <location>
        <begin position="174"/>
        <end position="193"/>
    </location>
</feature>
<evidence type="ECO:0000256" key="1">
    <source>
        <dbReference type="SAM" id="Phobius"/>
    </source>
</evidence>
<reference evidence="2 3" key="1">
    <citation type="submission" date="2021-06" db="EMBL/GenBank/DDBJ databases">
        <title>Caerostris extrusa draft genome.</title>
        <authorList>
            <person name="Kono N."/>
            <person name="Arakawa K."/>
        </authorList>
    </citation>
    <scope>NUCLEOTIDE SEQUENCE [LARGE SCALE GENOMIC DNA]</scope>
</reference>
<sequence length="219" mass="25267">MPSLSSLLRSPISMREGFSFGQFSIHKDYVYRKEGFFFFSNKAPRNSISGAALFRKRSQSFYGGKRFGCRCIRRNDPTVKLLNGRALKGWDGKTVIPFISNFFEEHWADRSELLRQPKDHEVTIGTEAVQRCFSISEDRGNTRKIVLPSMDSIRRTPITGTRVELPRRLFQGRAFGVVYGSICLLFGAFLPFLPTERSALSFVFRAQTFFRGHFILIWR</sequence>
<evidence type="ECO:0000313" key="3">
    <source>
        <dbReference type="Proteomes" id="UP001054945"/>
    </source>
</evidence>
<comment type="caution">
    <text evidence="2">The sequence shown here is derived from an EMBL/GenBank/DDBJ whole genome shotgun (WGS) entry which is preliminary data.</text>
</comment>
<name>A0AAV4TXF3_CAEEX</name>
<keyword evidence="1" id="KW-0812">Transmembrane</keyword>
<accession>A0AAV4TXF3</accession>
<dbReference type="Proteomes" id="UP001054945">
    <property type="component" value="Unassembled WGS sequence"/>
</dbReference>